<feature type="domain" description="Thymidylate synthase/dCMP hydroxymethylase" evidence="5">
    <location>
        <begin position="247"/>
        <end position="396"/>
    </location>
</feature>
<dbReference type="InterPro" id="IPR023451">
    <property type="entry name" value="Thymidate_synth/dCMP_Mease_dom"/>
</dbReference>
<keyword evidence="4" id="KW-0808">Transferase</keyword>
<dbReference type="InterPro" id="IPR000398">
    <property type="entry name" value="Thymidylate_synthase"/>
</dbReference>
<sequence length="396" mass="46487">MKTLNKYEAWYMEQLNNIIENGQRRGDRTGTGVISLPDLEYRHDLRESYPVTFSRWFNLQFPIIEILWMMSGESNIQRLKENGCPFWNGFAVKGDKIAPTELSITERLKLLAKKQGVPYGKVLQIFGSERPEDITIELDKQQIPNTQDMLIAKDGDLGPVYGVQWRHWPNPDGTTFDQLVYVLETLRKDPDSRRVVVDCWNPSYLPDPKKSPAENAVDGKMALTPCHFTFGFYTWEIPFHERVEELKKVCSRQEWMSVYPIYKGSETMLKIDHLIEKYNVPKYYLDLKYVMRSNDWILGQPANMNMYSAMLMMFAKELNMVPRYVKYTGWDAHVYTNHLEGAEELNKRWAEKTHKFSTIKMDLDTEPKGLFGYHQDDFKIIGKYEPMDRIKFPIAI</sequence>
<dbReference type="SUPFAM" id="SSF55831">
    <property type="entry name" value="Thymidylate synthase/dCMP hydroxymethylase"/>
    <property type="match status" value="1"/>
</dbReference>
<comment type="similarity">
    <text evidence="1">Belongs to the thymidylate synthase family.</text>
</comment>
<dbReference type="EMBL" id="MN642089">
    <property type="protein sequence ID" value="QGH72047.1"/>
    <property type="molecule type" value="Genomic_DNA"/>
</dbReference>
<evidence type="ECO:0000256" key="1">
    <source>
        <dbReference type="ARBA" id="ARBA00009972"/>
    </source>
</evidence>
<dbReference type="PANTHER" id="PTHR11548:SF1">
    <property type="entry name" value="THYMIDYLATE SYNTHASE 1"/>
    <property type="match status" value="1"/>
</dbReference>
<evidence type="ECO:0000256" key="4">
    <source>
        <dbReference type="ARBA" id="ARBA00022679"/>
    </source>
</evidence>
<keyword evidence="3" id="KW-0489">Methyltransferase</keyword>
<dbReference type="GO" id="GO:0006231">
    <property type="term" value="P:dTMP biosynthetic process"/>
    <property type="evidence" value="ECO:0007669"/>
    <property type="project" value="InterPro"/>
</dbReference>
<protein>
    <recommendedName>
        <fullName evidence="2">thymidylate synthase</fullName>
        <ecNumber evidence="2">2.1.1.45</ecNumber>
    </recommendedName>
</protein>
<keyword evidence="7" id="KW-1185">Reference proteome</keyword>
<proteinExistence type="inferred from homology"/>
<evidence type="ECO:0000256" key="2">
    <source>
        <dbReference type="ARBA" id="ARBA00011947"/>
    </source>
</evidence>
<dbReference type="Proteomes" id="UP000464669">
    <property type="component" value="Segment"/>
</dbReference>
<reference evidence="6 7" key="1">
    <citation type="submission" date="2019-11" db="EMBL/GenBank/DDBJ databases">
        <authorList>
            <person name="Lewis R."/>
            <person name="Clooney A.G."/>
            <person name="Stockdale S.R."/>
            <person name="Buttimer C."/>
            <person name="Draper L.A."/>
            <person name="Ross R.P."/>
            <person name="Hill C."/>
        </authorList>
    </citation>
    <scope>NUCLEOTIDE SEQUENCE [LARGE SCALE GENOMIC DNA]</scope>
</reference>
<dbReference type="GO" id="GO:0004799">
    <property type="term" value="F:thymidylate synthase activity"/>
    <property type="evidence" value="ECO:0007669"/>
    <property type="project" value="UniProtKB-EC"/>
</dbReference>
<gene>
    <name evidence="6" type="ORF">N1M2_184</name>
</gene>
<organism evidence="6 7">
    <name type="scientific">Klebsiella phage N1M2</name>
    <dbReference type="NCBI Taxonomy" id="2664939"/>
    <lineage>
        <taxon>Viruses</taxon>
        <taxon>Duplodnaviria</taxon>
        <taxon>Heunggongvirae</taxon>
        <taxon>Uroviricota</taxon>
        <taxon>Caudoviricetes</taxon>
        <taxon>Chimalliviridae</taxon>
        <taxon>Nimduovirus</taxon>
        <taxon>Nimduovirus N1M2</taxon>
    </lineage>
</organism>
<evidence type="ECO:0000313" key="6">
    <source>
        <dbReference type="EMBL" id="QGH72047.1"/>
    </source>
</evidence>
<dbReference type="GO" id="GO:0032259">
    <property type="term" value="P:methylation"/>
    <property type="evidence" value="ECO:0007669"/>
    <property type="project" value="UniProtKB-KW"/>
</dbReference>
<evidence type="ECO:0000259" key="5">
    <source>
        <dbReference type="Pfam" id="PF00303"/>
    </source>
</evidence>
<dbReference type="InterPro" id="IPR045097">
    <property type="entry name" value="Thymidate_synth/dCMP_Mease"/>
</dbReference>
<evidence type="ECO:0000256" key="3">
    <source>
        <dbReference type="ARBA" id="ARBA00022603"/>
    </source>
</evidence>
<evidence type="ECO:0000313" key="7">
    <source>
        <dbReference type="Proteomes" id="UP000464669"/>
    </source>
</evidence>
<name>A0A6B7ZEY5_9CAUD</name>
<dbReference type="EC" id="2.1.1.45" evidence="2"/>
<dbReference type="CDD" id="cd00351">
    <property type="entry name" value="TS_Pyrimidine_HMase"/>
    <property type="match status" value="1"/>
</dbReference>
<dbReference type="InterPro" id="IPR036926">
    <property type="entry name" value="Thymidate_synth/dCMP_Mease_sf"/>
</dbReference>
<accession>A0A6B7ZEY5</accession>
<feature type="domain" description="Thymidylate synthase/dCMP hydroxymethylase" evidence="5">
    <location>
        <begin position="11"/>
        <end position="234"/>
    </location>
</feature>
<dbReference type="NCBIfam" id="TIGR03284">
    <property type="entry name" value="thym_sym"/>
    <property type="match status" value="1"/>
</dbReference>
<dbReference type="PANTHER" id="PTHR11548">
    <property type="entry name" value="THYMIDYLATE SYNTHASE 1"/>
    <property type="match status" value="1"/>
</dbReference>
<dbReference type="Gene3D" id="3.30.572.10">
    <property type="entry name" value="Thymidylate synthase/dCMP hydroxymethylase domain"/>
    <property type="match status" value="1"/>
</dbReference>
<dbReference type="Pfam" id="PF00303">
    <property type="entry name" value="Thymidylat_synt"/>
    <property type="match status" value="2"/>
</dbReference>